<gene>
    <name evidence="1" type="ORF">L6164_016791</name>
</gene>
<organism evidence="1 2">
    <name type="scientific">Bauhinia variegata</name>
    <name type="common">Purple orchid tree</name>
    <name type="synonym">Phanera variegata</name>
    <dbReference type="NCBI Taxonomy" id="167791"/>
    <lineage>
        <taxon>Eukaryota</taxon>
        <taxon>Viridiplantae</taxon>
        <taxon>Streptophyta</taxon>
        <taxon>Embryophyta</taxon>
        <taxon>Tracheophyta</taxon>
        <taxon>Spermatophyta</taxon>
        <taxon>Magnoliopsida</taxon>
        <taxon>eudicotyledons</taxon>
        <taxon>Gunneridae</taxon>
        <taxon>Pentapetalae</taxon>
        <taxon>rosids</taxon>
        <taxon>fabids</taxon>
        <taxon>Fabales</taxon>
        <taxon>Fabaceae</taxon>
        <taxon>Cercidoideae</taxon>
        <taxon>Cercideae</taxon>
        <taxon>Bauhiniinae</taxon>
        <taxon>Bauhinia</taxon>
    </lineage>
</organism>
<keyword evidence="2" id="KW-1185">Reference proteome</keyword>
<protein>
    <submittedName>
        <fullName evidence="1">Uncharacterized protein</fullName>
    </submittedName>
</protein>
<dbReference type="EMBL" id="CM039432">
    <property type="protein sequence ID" value="KAI4331836.1"/>
    <property type="molecule type" value="Genomic_DNA"/>
</dbReference>
<dbReference type="Proteomes" id="UP000828941">
    <property type="component" value="Chromosome 7"/>
</dbReference>
<sequence length="272" mass="31326">MDLLGDNLITLEYESNYVLLPKFRVNEEVLEELKGQWEDTIIIKLFGRDIKYKVMFSKLKTIWKLHGGLELVDLGHGYFLVRLYLASNLHWDPNFIPSKNKILTTRAWVRFSKLNMIYYNESLLLMIAGAIGTPAKVDKNTLEASRSRFARVWVEINLSKPLVDKFILDGSWYKVEYEGLHTIYVACGCYGHLANAYPMDHVEEVPVTRENPIMQGGQKENGLAPNKIPRNKEPLIAANQSTADGLDSSEIFHENPMGKSHKERMKITRRRK</sequence>
<comment type="caution">
    <text evidence="1">The sequence shown here is derived from an EMBL/GenBank/DDBJ whole genome shotgun (WGS) entry which is preliminary data.</text>
</comment>
<accession>A0ACB9N697</accession>
<evidence type="ECO:0000313" key="1">
    <source>
        <dbReference type="EMBL" id="KAI4331836.1"/>
    </source>
</evidence>
<reference evidence="1 2" key="1">
    <citation type="journal article" date="2022" name="DNA Res.">
        <title>Chromosomal-level genome assembly of the orchid tree Bauhinia variegata (Leguminosae; Cercidoideae) supports the allotetraploid origin hypothesis of Bauhinia.</title>
        <authorList>
            <person name="Zhong Y."/>
            <person name="Chen Y."/>
            <person name="Zheng D."/>
            <person name="Pang J."/>
            <person name="Liu Y."/>
            <person name="Luo S."/>
            <person name="Meng S."/>
            <person name="Qian L."/>
            <person name="Wei D."/>
            <person name="Dai S."/>
            <person name="Zhou R."/>
        </authorList>
    </citation>
    <scope>NUCLEOTIDE SEQUENCE [LARGE SCALE GENOMIC DNA]</scope>
    <source>
        <strain evidence="1">BV-YZ2020</strain>
    </source>
</reference>
<name>A0ACB9N697_BAUVA</name>
<proteinExistence type="predicted"/>
<evidence type="ECO:0000313" key="2">
    <source>
        <dbReference type="Proteomes" id="UP000828941"/>
    </source>
</evidence>